<dbReference type="InterPro" id="IPR036249">
    <property type="entry name" value="Thioredoxin-like_sf"/>
</dbReference>
<evidence type="ECO:0008006" key="3">
    <source>
        <dbReference type="Google" id="ProtNLM"/>
    </source>
</evidence>
<evidence type="ECO:0000313" key="2">
    <source>
        <dbReference type="Proteomes" id="UP000266313"/>
    </source>
</evidence>
<dbReference type="EMBL" id="AP017928">
    <property type="protein sequence ID" value="BBA32368.1"/>
    <property type="molecule type" value="Genomic_DNA"/>
</dbReference>
<dbReference type="RefSeq" id="WP_119628176.1">
    <property type="nucleotide sequence ID" value="NZ_AP017928.1"/>
</dbReference>
<dbReference type="SUPFAM" id="SSF52833">
    <property type="entry name" value="Thioredoxin-like"/>
    <property type="match status" value="1"/>
</dbReference>
<proteinExistence type="predicted"/>
<organism evidence="1 2">
    <name type="scientific">Methylocaldum marinum</name>
    <dbReference type="NCBI Taxonomy" id="1432792"/>
    <lineage>
        <taxon>Bacteria</taxon>
        <taxon>Pseudomonadati</taxon>
        <taxon>Pseudomonadota</taxon>
        <taxon>Gammaproteobacteria</taxon>
        <taxon>Methylococcales</taxon>
        <taxon>Methylococcaceae</taxon>
        <taxon>Methylocaldum</taxon>
    </lineage>
</organism>
<reference evidence="1 2" key="1">
    <citation type="submission" date="2016-12" db="EMBL/GenBank/DDBJ databases">
        <title>Genome sequencing of Methylocaldum marinum.</title>
        <authorList>
            <person name="Takeuchi M."/>
            <person name="Kamagata Y."/>
            <person name="Hiraoka S."/>
            <person name="Oshima K."/>
            <person name="Hattori M."/>
            <person name="Iwasaki W."/>
        </authorList>
    </citation>
    <scope>NUCLEOTIDE SEQUENCE [LARGE SCALE GENOMIC DNA]</scope>
    <source>
        <strain evidence="1 2">S8</strain>
    </source>
</reference>
<sequence>MIRLILYGTHGCHLCEDAETMLSNVIQAHGAEIRIETIDIAEIPGLEYRYGLRIPVLQEFHSGAELGWPFDEERVSVFLRSLA</sequence>
<gene>
    <name evidence="1" type="ORF">sS8_0400</name>
</gene>
<dbReference type="InterPro" id="IPR008554">
    <property type="entry name" value="Glutaredoxin-like"/>
</dbReference>
<keyword evidence="2" id="KW-1185">Reference proteome</keyword>
<accession>A0A286P3Z6</accession>
<dbReference type="Gene3D" id="3.40.30.10">
    <property type="entry name" value="Glutaredoxin"/>
    <property type="match status" value="1"/>
</dbReference>
<dbReference type="AlphaFoldDB" id="A0A286P3Z6"/>
<name>A0A286P3Z6_9GAMM</name>
<dbReference type="Pfam" id="PF05768">
    <property type="entry name" value="Glrx-like"/>
    <property type="match status" value="1"/>
</dbReference>
<dbReference type="Proteomes" id="UP000266313">
    <property type="component" value="Chromosome"/>
</dbReference>
<dbReference type="KEGG" id="mmai:sS8_0400"/>
<protein>
    <recommendedName>
        <fullName evidence="3">Glutaredoxin 2</fullName>
    </recommendedName>
</protein>
<evidence type="ECO:0000313" key="1">
    <source>
        <dbReference type="EMBL" id="BBA32368.1"/>
    </source>
</evidence>
<dbReference type="OrthoDB" id="8537427at2"/>